<dbReference type="InterPro" id="IPR046865">
    <property type="entry name" value="FapA_b_solenoid"/>
</dbReference>
<feature type="domain" description="Flagellar Assembly Protein A N-terminal region" evidence="1">
    <location>
        <begin position="5"/>
        <end position="170"/>
    </location>
</feature>
<dbReference type="RefSeq" id="WP_014297400.1">
    <property type="nucleotide sequence ID" value="NC_016751.1"/>
</dbReference>
<organism evidence="2 3">
    <name type="scientific">Marinitoga piezophila (strain DSM 14283 / JCM 11233 / KA3)</name>
    <dbReference type="NCBI Taxonomy" id="443254"/>
    <lineage>
        <taxon>Bacteria</taxon>
        <taxon>Thermotogati</taxon>
        <taxon>Thermotogota</taxon>
        <taxon>Thermotogae</taxon>
        <taxon>Petrotogales</taxon>
        <taxon>Petrotogaceae</taxon>
        <taxon>Marinitoga</taxon>
    </lineage>
</organism>
<dbReference type="eggNOG" id="COG1315">
    <property type="taxonomic scope" value="Bacteria"/>
</dbReference>
<dbReference type="PANTHER" id="PTHR38032">
    <property type="entry name" value="POLYMERASE-RELATED"/>
    <property type="match status" value="1"/>
</dbReference>
<reference evidence="2 3" key="1">
    <citation type="journal article" date="2012" name="J. Bacteriol.">
        <title>Complete Genome Sequence of the Thermophilic, Piezophilic, Heterotrophic Bacterium Marinitoga piezophila KA3.</title>
        <authorList>
            <person name="Lucas S."/>
            <person name="Han J."/>
            <person name="Lapidus A."/>
            <person name="Cheng J.F."/>
            <person name="Goodwin L.A."/>
            <person name="Pitluck S."/>
            <person name="Peters L."/>
            <person name="Mikhailova N."/>
            <person name="Teshima H."/>
            <person name="Detter J.C."/>
            <person name="Han C."/>
            <person name="Tapia R."/>
            <person name="Land M."/>
            <person name="Hauser L."/>
            <person name="Kyrpides N.C."/>
            <person name="Ivanova N."/>
            <person name="Pagani I."/>
            <person name="Vannier P."/>
            <person name="Oger P."/>
            <person name="Bartlett D.H."/>
            <person name="Noll K.M."/>
            <person name="Woyke T."/>
            <person name="Jebbar M."/>
        </authorList>
    </citation>
    <scope>NUCLEOTIDE SEQUENCE [LARGE SCALE GENOMIC DNA]</scope>
    <source>
        <strain evidence="3">DSM 14283 / JCM 11233 / KA3</strain>
    </source>
</reference>
<evidence type="ECO:0000313" key="2">
    <source>
        <dbReference type="EMBL" id="AEX86330.1"/>
    </source>
</evidence>
<dbReference type="GO" id="GO:0016787">
    <property type="term" value="F:hydrolase activity"/>
    <property type="evidence" value="ECO:0007669"/>
    <property type="project" value="UniProtKB-KW"/>
</dbReference>
<dbReference type="AlphaFoldDB" id="H2J6P9"/>
<dbReference type="PANTHER" id="PTHR38032:SF1">
    <property type="entry name" value="RNA-BINDING PROTEIN KHPB N-TERMINAL DOMAIN-CONTAINING PROTEIN"/>
    <property type="match status" value="1"/>
</dbReference>
<dbReference type="HOGENOM" id="CLU_026157_1_0_0"/>
<proteinExistence type="predicted"/>
<accession>H2J6P9</accession>
<dbReference type="InterPro" id="IPR046866">
    <property type="entry name" value="FapA_N"/>
</dbReference>
<dbReference type="OrthoDB" id="9816426at2"/>
<keyword evidence="2" id="KW-0378">Hydrolase</keyword>
<evidence type="ECO:0000313" key="3">
    <source>
        <dbReference type="Proteomes" id="UP000007161"/>
    </source>
</evidence>
<evidence type="ECO:0000259" key="1">
    <source>
        <dbReference type="Pfam" id="PF20250"/>
    </source>
</evidence>
<sequence length="459" mass="50709">MAITKIKISDDRLKAYLTLIYDGRISSDGELLRALQQAGIKHGIKYDVLRELALKPTYNESIVVAEAIPPKKGKPGYVEIFDLSEEKQDLTHNKKIDFREFAKNIITVKLGDKIGVIHPPTLGEPGKDVTGEEIPGLPGPKAKVVLEKNVDKDEDGNIIAMASGELRISKDMDGTVHIEIEEVYEVNGDVDFSTGNINFPGKVVIRGSVKPGFIVEAEGDIEIYGEVEAAKVVSKKNVKINGIKGGNKGFIKAKNITAKFAENAILEAEEKIEIDKSLINCQVTSAKEVILDGYNSKIVGGEIKALNMVDAYYLGSPMGVGTVIEVGIDPKLYNEYKQLIEITKKNAEELKAITPQLNSIMSKIKKMKVKNENIMYAKKMIDRATLLKAKIEGNKKRILELKKAIEESKNAGVVIARKMLYPGVEVTINNKKFTTEKPISKVKLMNIDNKIQMYGYSES</sequence>
<dbReference type="KEGG" id="mpz:Marpi_1952"/>
<dbReference type="STRING" id="443254.Marpi_1952"/>
<gene>
    <name evidence="2" type="ordered locus">Marpi_1952</name>
</gene>
<name>H2J6P9_MARPK</name>
<dbReference type="Pfam" id="PF20250">
    <property type="entry name" value="FapA_N"/>
    <property type="match status" value="1"/>
</dbReference>
<keyword evidence="3" id="KW-1185">Reference proteome</keyword>
<dbReference type="InterPro" id="IPR005646">
    <property type="entry name" value="FapA"/>
</dbReference>
<dbReference type="Proteomes" id="UP000007161">
    <property type="component" value="Chromosome"/>
</dbReference>
<protein>
    <submittedName>
        <fullName evidence="2">Putative polymerase with PALM domain, HD hydrolase domain and Zn ribbon</fullName>
    </submittedName>
</protein>
<reference evidence="3" key="2">
    <citation type="submission" date="2012-01" db="EMBL/GenBank/DDBJ databases">
        <title>Complete sequence of chromosome of Marinitoga piezophila KA3.</title>
        <authorList>
            <person name="Lucas S."/>
            <person name="Han J."/>
            <person name="Lapidus A."/>
            <person name="Cheng J.-F."/>
            <person name="Goodwin L."/>
            <person name="Pitluck S."/>
            <person name="Peters L."/>
            <person name="Mikhailova N."/>
            <person name="Teshima H."/>
            <person name="Detter J.C."/>
            <person name="Han C."/>
            <person name="Tapia R."/>
            <person name="Land M."/>
            <person name="Hauser L."/>
            <person name="Kyrpides N."/>
            <person name="Ivanova N."/>
            <person name="Pagani I."/>
            <person name="Jebbar M."/>
            <person name="Vannier P."/>
            <person name="Oger P."/>
            <person name="Cario A."/>
            <person name="Bartlett D."/>
            <person name="Noll K.M."/>
            <person name="Woyke T."/>
        </authorList>
    </citation>
    <scope>NUCLEOTIDE SEQUENCE [LARGE SCALE GENOMIC DNA]</scope>
    <source>
        <strain evidence="3">DSM 14283 / JCM 11233 / KA3</strain>
    </source>
</reference>
<dbReference type="Pfam" id="PF03961">
    <property type="entry name" value="FapA"/>
    <property type="match status" value="1"/>
</dbReference>
<dbReference type="EMBL" id="CP003257">
    <property type="protein sequence ID" value="AEX86330.1"/>
    <property type="molecule type" value="Genomic_DNA"/>
</dbReference>